<protein>
    <recommendedName>
        <fullName evidence="2">DUF4294 domain-containing protein</fullName>
    </recommendedName>
</protein>
<evidence type="ECO:0000313" key="1">
    <source>
        <dbReference type="EMBL" id="VAW27839.1"/>
    </source>
</evidence>
<dbReference type="InterPro" id="IPR025636">
    <property type="entry name" value="DUF4294"/>
</dbReference>
<reference evidence="1" key="1">
    <citation type="submission" date="2018-06" db="EMBL/GenBank/DDBJ databases">
        <authorList>
            <person name="Zhirakovskaya E."/>
        </authorList>
    </citation>
    <scope>NUCLEOTIDE SEQUENCE</scope>
</reference>
<sequence length="213" mass="24737">MLGKIHGFFGLSLHYYKKMKKILAVTTLFLLLSVSLKAEAWNPSSDTIVRRANADTIPSVNLQEIEIISRKNSVFFWTRWRLNRLIRNVKKVYPYAKTAGALLRAYNVRLEQAKNDAQRKRIMKQAEKEIKARYGNSLRKLTFTQGIILIKLVDRETGSTSYGLLQQLRGKFTAFFYQAFARIWGYNLKTRYDPEGKDRQIEAIVRLIEAGKL</sequence>
<proteinExistence type="predicted"/>
<gene>
    <name evidence="1" type="ORF">MNBD_BACTEROID07-1750</name>
</gene>
<evidence type="ECO:0008006" key="2">
    <source>
        <dbReference type="Google" id="ProtNLM"/>
    </source>
</evidence>
<accession>A0A3B0UT57</accession>
<dbReference type="EMBL" id="UOET01000164">
    <property type="protein sequence ID" value="VAW27839.1"/>
    <property type="molecule type" value="Genomic_DNA"/>
</dbReference>
<name>A0A3B0UT57_9ZZZZ</name>
<dbReference type="AlphaFoldDB" id="A0A3B0UT57"/>
<dbReference type="Pfam" id="PF14127">
    <property type="entry name" value="DUF4294"/>
    <property type="match status" value="1"/>
</dbReference>
<organism evidence="1">
    <name type="scientific">hydrothermal vent metagenome</name>
    <dbReference type="NCBI Taxonomy" id="652676"/>
    <lineage>
        <taxon>unclassified sequences</taxon>
        <taxon>metagenomes</taxon>
        <taxon>ecological metagenomes</taxon>
    </lineage>
</organism>